<protein>
    <submittedName>
        <fullName evidence="3">Uncharacterized protein</fullName>
    </submittedName>
</protein>
<name>A0A1F7RXJ3_9BACT</name>
<dbReference type="InterPro" id="IPR050486">
    <property type="entry name" value="Mannose-1P_guanyltransferase"/>
</dbReference>
<dbReference type="PANTHER" id="PTHR22572">
    <property type="entry name" value="SUGAR-1-PHOSPHATE GUANYL TRANSFERASE"/>
    <property type="match status" value="1"/>
</dbReference>
<organism evidence="3 4">
    <name type="scientific">Candidatus Schekmanbacteria bacterium RBG_16_38_11</name>
    <dbReference type="NCBI Taxonomy" id="1817880"/>
    <lineage>
        <taxon>Bacteria</taxon>
        <taxon>Candidatus Schekmaniibacteriota</taxon>
    </lineage>
</organism>
<evidence type="ECO:0000259" key="1">
    <source>
        <dbReference type="Pfam" id="PF00483"/>
    </source>
</evidence>
<dbReference type="InterPro" id="IPR029044">
    <property type="entry name" value="Nucleotide-diphossugar_trans"/>
</dbReference>
<accession>A0A1F7RXJ3</accession>
<gene>
    <name evidence="3" type="ORF">A2149_09070</name>
</gene>
<feature type="domain" description="Nucleotidyl transferase" evidence="1">
    <location>
        <begin position="7"/>
        <end position="236"/>
    </location>
</feature>
<dbReference type="InterPro" id="IPR005835">
    <property type="entry name" value="NTP_transferase_dom"/>
</dbReference>
<dbReference type="AlphaFoldDB" id="A0A1F7RXJ3"/>
<dbReference type="Pfam" id="PF00483">
    <property type="entry name" value="NTP_transferase"/>
    <property type="match status" value="1"/>
</dbReference>
<evidence type="ECO:0000313" key="3">
    <source>
        <dbReference type="EMBL" id="OGL46285.1"/>
    </source>
</evidence>
<comment type="caution">
    <text evidence="3">The sequence shown here is derived from an EMBL/GenBank/DDBJ whole genome shotgun (WGS) entry which is preliminary data.</text>
</comment>
<reference evidence="3 4" key="1">
    <citation type="journal article" date="2016" name="Nat. Commun.">
        <title>Thousands of microbial genomes shed light on interconnected biogeochemical processes in an aquifer system.</title>
        <authorList>
            <person name="Anantharaman K."/>
            <person name="Brown C.T."/>
            <person name="Hug L.A."/>
            <person name="Sharon I."/>
            <person name="Castelle C.J."/>
            <person name="Probst A.J."/>
            <person name="Thomas B.C."/>
            <person name="Singh A."/>
            <person name="Wilkins M.J."/>
            <person name="Karaoz U."/>
            <person name="Brodie E.L."/>
            <person name="Williams K.H."/>
            <person name="Hubbard S.S."/>
            <person name="Banfield J.F."/>
        </authorList>
    </citation>
    <scope>NUCLEOTIDE SEQUENCE [LARGE SCALE GENOMIC DNA]</scope>
</reference>
<dbReference type="Proteomes" id="UP000178435">
    <property type="component" value="Unassembled WGS sequence"/>
</dbReference>
<dbReference type="SUPFAM" id="SSF53448">
    <property type="entry name" value="Nucleotide-diphospho-sugar transferases"/>
    <property type="match status" value="1"/>
</dbReference>
<dbReference type="Pfam" id="PF24894">
    <property type="entry name" value="Hexapep_GlmU"/>
    <property type="match status" value="1"/>
</dbReference>
<dbReference type="Gene3D" id="3.90.550.10">
    <property type="entry name" value="Spore Coat Polysaccharide Biosynthesis Protein SpsA, Chain A"/>
    <property type="match status" value="1"/>
</dbReference>
<proteinExistence type="predicted"/>
<evidence type="ECO:0000313" key="4">
    <source>
        <dbReference type="Proteomes" id="UP000178435"/>
    </source>
</evidence>
<dbReference type="EMBL" id="MGDF01000054">
    <property type="protein sequence ID" value="OGL46285.1"/>
    <property type="molecule type" value="Genomic_DNA"/>
</dbReference>
<feature type="domain" description="Glucose-1-phosphate adenylyltransferase/Bifunctional protein GlmU-like C-terminal hexapeptide" evidence="2">
    <location>
        <begin position="248"/>
        <end position="310"/>
    </location>
</feature>
<evidence type="ECO:0000259" key="2">
    <source>
        <dbReference type="Pfam" id="PF24894"/>
    </source>
</evidence>
<sequence length="320" mass="35794">MSWNGQGVILAAGVGERVKSSGLPKLRPMLPIGNKPIIQHQIESMKKLGIEEVIIVVGYQKDQIVDFFKDGKHLGVKIKYIEQEKTLGIAHVVGQLEPYIKKPFILFLGDVFFYPKNWESLIDIFEKQNATAVLAVKKDTNPKFKGLHFAVLLHDSGLVRRVIEKPRHTVSPLKGCGIYVFDISIFDAIRRTPRTAMRDEYEITDSIQILIDDGYPIYSAEVVDWYVNVTSPSDLLLCNLKYLAQNKVQNIIGEGTKICSGAIIENSVVGNNVIIEKPLKMREAIVFDDVRLIGGKGCSKVIVTTNGEIPCDIDESRLNE</sequence>
<dbReference type="InterPro" id="IPR056818">
    <property type="entry name" value="GlmU/GlgC-like_hexapep"/>
</dbReference>